<dbReference type="PROSITE" id="PS51186">
    <property type="entry name" value="GNAT"/>
    <property type="match status" value="1"/>
</dbReference>
<dbReference type="EMBL" id="JAATEJ010000009">
    <property type="protein sequence ID" value="NJP44473.1"/>
    <property type="molecule type" value="Genomic_DNA"/>
</dbReference>
<proteinExistence type="predicted"/>
<dbReference type="SUPFAM" id="SSF55729">
    <property type="entry name" value="Acyl-CoA N-acyltransferases (Nat)"/>
    <property type="match status" value="1"/>
</dbReference>
<dbReference type="Proteomes" id="UP000734511">
    <property type="component" value="Unassembled WGS sequence"/>
</dbReference>
<evidence type="ECO:0000313" key="5">
    <source>
        <dbReference type="Proteomes" id="UP000734511"/>
    </source>
</evidence>
<comment type="caution">
    <text evidence="4">The sequence shown here is derived from an EMBL/GenBank/DDBJ whole genome shotgun (WGS) entry which is preliminary data.</text>
</comment>
<dbReference type="InterPro" id="IPR000182">
    <property type="entry name" value="GNAT_dom"/>
</dbReference>
<protein>
    <submittedName>
        <fullName evidence="4">GNAT family N-acetyltransferase</fullName>
    </submittedName>
</protein>
<gene>
    <name evidence="4" type="ORF">HCN08_13860</name>
</gene>
<dbReference type="Gene3D" id="3.40.630.30">
    <property type="match status" value="1"/>
</dbReference>
<dbReference type="PANTHER" id="PTHR43877:SF1">
    <property type="entry name" value="ACETYLTRANSFERASE"/>
    <property type="match status" value="1"/>
</dbReference>
<evidence type="ECO:0000313" key="4">
    <source>
        <dbReference type="EMBL" id="NJP44473.1"/>
    </source>
</evidence>
<accession>A0ABX0ZS80</accession>
<evidence type="ECO:0000259" key="3">
    <source>
        <dbReference type="PROSITE" id="PS51186"/>
    </source>
</evidence>
<reference evidence="4 5" key="1">
    <citation type="submission" date="2020-03" db="EMBL/GenBank/DDBJ databases">
        <title>WGS of actinomycetes isolated from Thailand.</title>
        <authorList>
            <person name="Thawai C."/>
        </authorList>
    </citation>
    <scope>NUCLEOTIDE SEQUENCE [LARGE SCALE GENOMIC DNA]</scope>
    <source>
        <strain evidence="4 5">PRB2-1</strain>
    </source>
</reference>
<dbReference type="Pfam" id="PF00583">
    <property type="entry name" value="Acetyltransf_1"/>
    <property type="match status" value="1"/>
</dbReference>
<dbReference type="InterPro" id="IPR050832">
    <property type="entry name" value="Bact_Acetyltransf"/>
</dbReference>
<evidence type="ECO:0000256" key="2">
    <source>
        <dbReference type="ARBA" id="ARBA00023315"/>
    </source>
</evidence>
<sequence>MTDLHIRPARPDEQPIVEDLLREASAWLASRGIDQWQYPPHSDRIALALARSEVFIASLGDQPVGTLQLDEYADPEFWTASDEPHTALYVHRMAVGRQYSGLGVGSLMLDWASRQAAASRKKWLRLDAWKDNQELHRYYERMGFSLVRVINLPHRGSGALFQRQVVAI</sequence>
<dbReference type="RefSeq" id="WP_167983344.1">
    <property type="nucleotide sequence ID" value="NZ_JAATEJ010000009.1"/>
</dbReference>
<evidence type="ECO:0000256" key="1">
    <source>
        <dbReference type="ARBA" id="ARBA00022679"/>
    </source>
</evidence>
<keyword evidence="5" id="KW-1185">Reference proteome</keyword>
<keyword evidence="1" id="KW-0808">Transferase</keyword>
<feature type="domain" description="N-acetyltransferase" evidence="3">
    <location>
        <begin position="4"/>
        <end position="168"/>
    </location>
</feature>
<dbReference type="InterPro" id="IPR016181">
    <property type="entry name" value="Acyl_CoA_acyltransferase"/>
</dbReference>
<keyword evidence="2" id="KW-0012">Acyltransferase</keyword>
<dbReference type="CDD" id="cd04301">
    <property type="entry name" value="NAT_SF"/>
    <property type="match status" value="1"/>
</dbReference>
<dbReference type="PANTHER" id="PTHR43877">
    <property type="entry name" value="AMINOALKYLPHOSPHONATE N-ACETYLTRANSFERASE-RELATED-RELATED"/>
    <property type="match status" value="1"/>
</dbReference>
<organism evidence="4 5">
    <name type="scientific">Actinacidiphila epipremni</name>
    <dbReference type="NCBI Taxonomy" id="2053013"/>
    <lineage>
        <taxon>Bacteria</taxon>
        <taxon>Bacillati</taxon>
        <taxon>Actinomycetota</taxon>
        <taxon>Actinomycetes</taxon>
        <taxon>Kitasatosporales</taxon>
        <taxon>Streptomycetaceae</taxon>
        <taxon>Actinacidiphila</taxon>
    </lineage>
</organism>
<name>A0ABX0ZS80_9ACTN</name>